<dbReference type="AlphaFoldDB" id="A0A3R5QRM8"/>
<name>A0A3R5QRM8_9CLOT</name>
<dbReference type="InterPro" id="IPR007822">
    <property type="entry name" value="LANC-like"/>
</dbReference>
<evidence type="ECO:0000313" key="1">
    <source>
        <dbReference type="EMBL" id="QAA31130.1"/>
    </source>
</evidence>
<gene>
    <name evidence="1" type="ORF">C1I91_05315</name>
</gene>
<dbReference type="SUPFAM" id="SSF158745">
    <property type="entry name" value="LanC-like"/>
    <property type="match status" value="1"/>
</dbReference>
<sequence length="725" mass="84566">MGESTLNKDALEENILDFNFIKKKYMNSLIENIDKIQYKLKKLLINKDLFLSNCLNSFCEEKFNKKYIKKYFCKVDKLLKLMEKNIVYIRGTLGHNLDIPMIDNIEYLYDRKEAIITLSSDEIILFRENGFREQLAVNKIIERINISLPEEEKLYIQPIVSLDNGGFMNIINQRLQTNNKLKPNYYFKCGEILAVVYILGGQNNFEYDLTCINGEPVIQNIADVIEIDTNMPSFQSAESVVRFVIECSVYNINFLDSTREYLDKQQLLEYRSGFKRIYNILVENKTIFIKLMGELFKDKNSYLAKVVTNINHLNKKDLARQLNIIDAKFNNIKSNIFKLTISKEYEKNRIDFDHILKTASKLGEDIIQDSIIGYNNSITSRSWITLKKDCNESFTVCPSNDNPYEGNSGIALFFLYLGVVSKNEYFIATSIEAMESFVDDLRARIKENKISKEFFMLANIGIYTFAKMYLITGKEIVKEYIEEIIVCIRKFIYSYDETNQLKSFCALLAVAEREEFLYLKEKILDICNIVYEKLEKKFNIDILNSDQLLDINEAIIFCARFANISKNHKADNVIDKLLNNQRKDNIILNMNKALKSTKFYSEMLLSRLVLKKYCYVDDLMDVEVELLIKHFTNNSFEEAIDYYDGAIRNLEILEFAAEILDDKNLNNSCKNAFNKLLAYIEHFYLAENGSYLEKKLSLISGVVGCGYTLIRHYNKNIVPSILWFD</sequence>
<dbReference type="Proteomes" id="UP000286268">
    <property type="component" value="Chromosome"/>
</dbReference>
<dbReference type="RefSeq" id="WP_164880449.1">
    <property type="nucleotide sequence ID" value="NZ_CP025746.1"/>
</dbReference>
<evidence type="ECO:0000313" key="2">
    <source>
        <dbReference type="Proteomes" id="UP000286268"/>
    </source>
</evidence>
<proteinExistence type="predicted"/>
<accession>A0A3R5QRM8</accession>
<keyword evidence="2" id="KW-1185">Reference proteome</keyword>
<dbReference type="GO" id="GO:0031179">
    <property type="term" value="P:peptide modification"/>
    <property type="evidence" value="ECO:0007669"/>
    <property type="project" value="InterPro"/>
</dbReference>
<dbReference type="KEGG" id="cmah:C1I91_05315"/>
<reference evidence="1 2" key="1">
    <citation type="submission" date="2018-01" db="EMBL/GenBank/DDBJ databases">
        <title>Genome Sequencing and Assembly of Anaerobacter polyendosporus strain CT4.</title>
        <authorList>
            <person name="Tachaapaikoon C."/>
            <person name="Sutheeworapong S."/>
            <person name="Jenjaroenpun P."/>
            <person name="Wongsurawat T."/>
            <person name="Nookeaw I."/>
            <person name="Cheawchanlertfa P."/>
            <person name="Kosugi A."/>
            <person name="Cheevadhanarak S."/>
            <person name="Ratanakhanokchai K."/>
        </authorList>
    </citation>
    <scope>NUCLEOTIDE SEQUENCE [LARGE SCALE GENOMIC DNA]</scope>
    <source>
        <strain evidence="1 2">CT4</strain>
    </source>
</reference>
<dbReference type="Pfam" id="PF05147">
    <property type="entry name" value="LANC_like"/>
    <property type="match status" value="1"/>
</dbReference>
<organism evidence="1 2">
    <name type="scientific">Clostridium manihotivorum</name>
    <dbReference type="NCBI Taxonomy" id="2320868"/>
    <lineage>
        <taxon>Bacteria</taxon>
        <taxon>Bacillati</taxon>
        <taxon>Bacillota</taxon>
        <taxon>Clostridia</taxon>
        <taxon>Eubacteriales</taxon>
        <taxon>Clostridiaceae</taxon>
        <taxon>Clostridium</taxon>
    </lineage>
</organism>
<dbReference type="EMBL" id="CP025746">
    <property type="protein sequence ID" value="QAA31130.1"/>
    <property type="molecule type" value="Genomic_DNA"/>
</dbReference>
<protein>
    <submittedName>
        <fullName evidence="1">Uncharacterized protein</fullName>
    </submittedName>
</protein>